<dbReference type="Proteomes" id="UP000256601">
    <property type="component" value="Unassembled WGS sequence"/>
</dbReference>
<dbReference type="GO" id="GO:0016818">
    <property type="term" value="F:hydrolase activity, acting on acid anhydrides, in phosphorus-containing anhydrides"/>
    <property type="evidence" value="ECO:0007669"/>
    <property type="project" value="InterPro"/>
</dbReference>
<dbReference type="Proteomes" id="UP000182444">
    <property type="component" value="Chromosome 1D"/>
</dbReference>
<dbReference type="PROSITE" id="PS51462">
    <property type="entry name" value="NUDIX"/>
    <property type="match status" value="1"/>
</dbReference>
<protein>
    <recommendedName>
        <fullName evidence="7">Nudix hydrolase domain-containing protein</fullName>
    </recommendedName>
</protein>
<comment type="cofactor">
    <cofactor evidence="1">
        <name>Mn(2+)</name>
        <dbReference type="ChEBI" id="CHEBI:29035"/>
    </cofactor>
</comment>
<evidence type="ECO:0000313" key="10">
    <source>
        <dbReference type="Proteomes" id="UP000182444"/>
    </source>
</evidence>
<dbReference type="AlphaFoldDB" id="A0A1H6PVL2"/>
<dbReference type="Pfam" id="PF00293">
    <property type="entry name" value="NUDIX"/>
    <property type="match status" value="1"/>
</dbReference>
<dbReference type="OrthoDB" id="1695362at2759"/>
<evidence type="ECO:0000259" key="7">
    <source>
        <dbReference type="PROSITE" id="PS51462"/>
    </source>
</evidence>
<comment type="cofactor">
    <cofactor evidence="2">
        <name>Mg(2+)</name>
        <dbReference type="ChEBI" id="CHEBI:18420"/>
    </cofactor>
</comment>
<organism evidence="8 10">
    <name type="scientific">Yarrowia lipolytica</name>
    <name type="common">Candida lipolytica</name>
    <dbReference type="NCBI Taxonomy" id="4952"/>
    <lineage>
        <taxon>Eukaryota</taxon>
        <taxon>Fungi</taxon>
        <taxon>Dikarya</taxon>
        <taxon>Ascomycota</taxon>
        <taxon>Saccharomycotina</taxon>
        <taxon>Dipodascomycetes</taxon>
        <taxon>Dipodascales</taxon>
        <taxon>Dipodascales incertae sedis</taxon>
        <taxon>Yarrowia</taxon>
    </lineage>
</organism>
<dbReference type="KEGG" id="yli:2910413"/>
<dbReference type="InterPro" id="IPR015797">
    <property type="entry name" value="NUDIX_hydrolase-like_dom_sf"/>
</dbReference>
<accession>A0A1H6PVL2</accession>
<keyword evidence="3" id="KW-0479">Metal-binding</keyword>
<dbReference type="Gene3D" id="3.90.79.10">
    <property type="entry name" value="Nucleoside Triphosphate Pyrophosphohydrolase"/>
    <property type="match status" value="1"/>
</dbReference>
<evidence type="ECO:0000313" key="11">
    <source>
        <dbReference type="Proteomes" id="UP000256601"/>
    </source>
</evidence>
<keyword evidence="5" id="KW-0460">Magnesium</keyword>
<dbReference type="GO" id="GO:0046872">
    <property type="term" value="F:metal ion binding"/>
    <property type="evidence" value="ECO:0007669"/>
    <property type="project" value="UniProtKB-KW"/>
</dbReference>
<keyword evidence="6" id="KW-0464">Manganese</keyword>
<feature type="domain" description="Nudix hydrolase" evidence="7">
    <location>
        <begin position="20"/>
        <end position="188"/>
    </location>
</feature>
<evidence type="ECO:0000256" key="3">
    <source>
        <dbReference type="ARBA" id="ARBA00022723"/>
    </source>
</evidence>
<dbReference type="InterPro" id="IPR000086">
    <property type="entry name" value="NUDIX_hydrolase_dom"/>
</dbReference>
<gene>
    <name evidence="9" type="ORF">B0I71DRAFT_131121</name>
    <name evidence="8" type="ORF">YALI1_D01066g</name>
</gene>
<dbReference type="InterPro" id="IPR039121">
    <property type="entry name" value="NUDT19"/>
</dbReference>
<name>A0A1H6PVL2_YARLL</name>
<evidence type="ECO:0000256" key="2">
    <source>
        <dbReference type="ARBA" id="ARBA00001946"/>
    </source>
</evidence>
<dbReference type="EMBL" id="KZ858982">
    <property type="protein sequence ID" value="RDW26251.1"/>
    <property type="molecule type" value="Genomic_DNA"/>
</dbReference>
<evidence type="ECO:0000256" key="4">
    <source>
        <dbReference type="ARBA" id="ARBA00022801"/>
    </source>
</evidence>
<evidence type="ECO:0000256" key="6">
    <source>
        <dbReference type="ARBA" id="ARBA00023211"/>
    </source>
</evidence>
<reference evidence="8 10" key="1">
    <citation type="journal article" date="2016" name="PLoS ONE">
        <title>Sequence Assembly of Yarrowia lipolytica Strain W29/CLIB89 Shows Transposable Element Diversity.</title>
        <authorList>
            <person name="Magnan C."/>
            <person name="Yu J."/>
            <person name="Chang I."/>
            <person name="Jahn E."/>
            <person name="Kanomata Y."/>
            <person name="Wu J."/>
            <person name="Zeller M."/>
            <person name="Oakes M."/>
            <person name="Baldi P."/>
            <person name="Sandmeyer S."/>
        </authorList>
    </citation>
    <scope>NUCLEOTIDE SEQUENCE [LARGE SCALE GENOMIC DNA]</scope>
    <source>
        <strain evidence="8">CLIB89</strain>
        <strain evidence="10">CLIB89(W29)</strain>
    </source>
</reference>
<keyword evidence="4" id="KW-0378">Hydrolase</keyword>
<reference evidence="9 11" key="2">
    <citation type="submission" date="2018-07" db="EMBL/GenBank/DDBJ databases">
        <title>Draft Genome Assemblies for Five Robust Yarrowia lipolytica Strains Exhibiting High Lipid Production and Pentose Sugar Utilization and Sugar Alcohol Secretion from Undetoxified Lignocellulosic Biomass Hydrolysates.</title>
        <authorList>
            <consortium name="DOE Joint Genome Institute"/>
            <person name="Walker C."/>
            <person name="Ryu S."/>
            <person name="Na H."/>
            <person name="Zane M."/>
            <person name="LaButti K."/>
            <person name="Lipzen A."/>
            <person name="Haridas S."/>
            <person name="Barry K."/>
            <person name="Grigoriev I.V."/>
            <person name="Quarterman J."/>
            <person name="Slininger P."/>
            <person name="Dien B."/>
            <person name="Trinh C.T."/>
        </authorList>
    </citation>
    <scope>NUCLEOTIDE SEQUENCE [LARGE SCALE GENOMIC DNA]</scope>
    <source>
        <strain evidence="9 11">YB392</strain>
    </source>
</reference>
<proteinExistence type="predicted"/>
<dbReference type="eggNOG" id="KOG3904">
    <property type="taxonomic scope" value="Eukaryota"/>
</dbReference>
<sequence>MSAAKKLDTKKKEEKDMNNLVRSSASLLVYAKPTNQVLFLKRPGKGSFPASHVFPGGALDAKDPCLEYCAIRETHEETGLLCCDKPFVEKKELFEPVWKKLGLTKPYAHLLPVSNWTTPPTGVTNKRFINHLYICPVSSTFVHDVQMPSEAAIKSGEFNKGALEWLGPKEALDKFETGEIVLYPPQYYLLKALVENNCEEKKVSEILGMRKFEPVVIESLPAPEGHKKLVMDWGMGERGIITFKKGVPIKIEHLRDVPKL</sequence>
<dbReference type="GeneID" id="2910413"/>
<dbReference type="RefSeq" id="XP_502266.1">
    <property type="nucleotide sequence ID" value="XM_502266.1"/>
</dbReference>
<dbReference type="VEuPathDB" id="FungiDB:YALI0_D01001g"/>
<dbReference type="SUPFAM" id="SSF55811">
    <property type="entry name" value="Nudix"/>
    <property type="match status" value="1"/>
</dbReference>
<dbReference type="VEuPathDB" id="FungiDB:YALI1_D01066g"/>
<dbReference type="PANTHER" id="PTHR12318">
    <property type="entry name" value="TESTOSTERONE-REGULATED PROTEIN RP2"/>
    <property type="match status" value="1"/>
</dbReference>
<dbReference type="PANTHER" id="PTHR12318:SF0">
    <property type="entry name" value="ACYL-COENZYME A DIPHOSPHATASE NUDT19"/>
    <property type="match status" value="1"/>
</dbReference>
<evidence type="ECO:0000256" key="5">
    <source>
        <dbReference type="ARBA" id="ARBA00022842"/>
    </source>
</evidence>
<evidence type="ECO:0000313" key="8">
    <source>
        <dbReference type="EMBL" id="AOW03405.1"/>
    </source>
</evidence>
<evidence type="ECO:0000313" key="9">
    <source>
        <dbReference type="EMBL" id="RDW26251.1"/>
    </source>
</evidence>
<dbReference type="EMBL" id="CP017556">
    <property type="protein sequence ID" value="AOW03405.1"/>
    <property type="molecule type" value="Genomic_DNA"/>
</dbReference>
<dbReference type="GO" id="GO:0005739">
    <property type="term" value="C:mitochondrion"/>
    <property type="evidence" value="ECO:0007669"/>
    <property type="project" value="TreeGrafter"/>
</dbReference>
<evidence type="ECO:0000256" key="1">
    <source>
        <dbReference type="ARBA" id="ARBA00001936"/>
    </source>
</evidence>